<dbReference type="OrthoDB" id="9803749at2"/>
<dbReference type="SUPFAM" id="SSF52833">
    <property type="entry name" value="Thioredoxin-like"/>
    <property type="match status" value="1"/>
</dbReference>
<evidence type="ECO:0000256" key="2">
    <source>
        <dbReference type="PROSITE-ProRule" id="PRU01282"/>
    </source>
</evidence>
<organism evidence="3 4">
    <name type="scientific">Aliiruegeria haliotis</name>
    <dbReference type="NCBI Taxonomy" id="1280846"/>
    <lineage>
        <taxon>Bacteria</taxon>
        <taxon>Pseudomonadati</taxon>
        <taxon>Pseudomonadota</taxon>
        <taxon>Alphaproteobacteria</taxon>
        <taxon>Rhodobacterales</taxon>
        <taxon>Roseobacteraceae</taxon>
        <taxon>Aliiruegeria</taxon>
    </lineage>
</organism>
<keyword evidence="4" id="KW-1185">Reference proteome</keyword>
<protein>
    <submittedName>
        <fullName evidence="3">Spx/MgsR family transcriptional regulator</fullName>
    </submittedName>
</protein>
<comment type="caution">
    <text evidence="3">The sequence shown here is derived from an EMBL/GenBank/DDBJ whole genome shotgun (WGS) entry which is preliminary data.</text>
</comment>
<dbReference type="PANTHER" id="PTHR30041">
    <property type="entry name" value="ARSENATE REDUCTASE"/>
    <property type="match status" value="1"/>
</dbReference>
<dbReference type="PROSITE" id="PS51353">
    <property type="entry name" value="ARSC"/>
    <property type="match status" value="1"/>
</dbReference>
<reference evidence="3 4" key="1">
    <citation type="submission" date="2018-03" db="EMBL/GenBank/DDBJ databases">
        <title>Genomic Encyclopedia of Archaeal and Bacterial Type Strains, Phase II (KMG-II): from individual species to whole genera.</title>
        <authorList>
            <person name="Goeker M."/>
        </authorList>
    </citation>
    <scope>NUCLEOTIDE SEQUENCE [LARGE SCALE GENOMIC DNA]</scope>
    <source>
        <strain evidence="3 4">DSM 29328</strain>
    </source>
</reference>
<dbReference type="RefSeq" id="WP_106203882.1">
    <property type="nucleotide sequence ID" value="NZ_PVTD01000002.1"/>
</dbReference>
<evidence type="ECO:0000313" key="3">
    <source>
        <dbReference type="EMBL" id="PRY24937.1"/>
    </source>
</evidence>
<dbReference type="InterPro" id="IPR036249">
    <property type="entry name" value="Thioredoxin-like_sf"/>
</dbReference>
<accession>A0A2T0RUW0</accession>
<comment type="similarity">
    <text evidence="1 2">Belongs to the ArsC family.</text>
</comment>
<evidence type="ECO:0000313" key="4">
    <source>
        <dbReference type="Proteomes" id="UP000239480"/>
    </source>
</evidence>
<sequence length="110" mass="12218">MILYGIPTCDTCRKARKALEAAGHDVTFRDIRKEPLHEADWVSLLEQFGDTLLNRRSTTWKGLSDSDRAGDPAALLRAHPTLMKRPVIEAKGKRTLGWDAAAKATWGCEA</sequence>
<dbReference type="PANTHER" id="PTHR30041:SF8">
    <property type="entry name" value="PROTEIN YFFB"/>
    <property type="match status" value="1"/>
</dbReference>
<dbReference type="AlphaFoldDB" id="A0A2T0RUW0"/>
<evidence type="ECO:0000256" key="1">
    <source>
        <dbReference type="ARBA" id="ARBA00007198"/>
    </source>
</evidence>
<dbReference type="Pfam" id="PF03960">
    <property type="entry name" value="ArsC"/>
    <property type="match status" value="1"/>
</dbReference>
<dbReference type="Gene3D" id="3.40.30.10">
    <property type="entry name" value="Glutaredoxin"/>
    <property type="match status" value="1"/>
</dbReference>
<proteinExistence type="inferred from homology"/>
<dbReference type="InterPro" id="IPR006660">
    <property type="entry name" value="Arsenate_reductase-like"/>
</dbReference>
<dbReference type="EMBL" id="PVTD01000002">
    <property type="protein sequence ID" value="PRY24937.1"/>
    <property type="molecule type" value="Genomic_DNA"/>
</dbReference>
<dbReference type="Proteomes" id="UP000239480">
    <property type="component" value="Unassembled WGS sequence"/>
</dbReference>
<gene>
    <name evidence="3" type="ORF">CLV78_102110</name>
</gene>
<name>A0A2T0RUW0_9RHOB</name>